<dbReference type="EMBL" id="CM045762">
    <property type="protein sequence ID" value="KAI8011933.1"/>
    <property type="molecule type" value="Genomic_DNA"/>
</dbReference>
<reference evidence="1 2" key="1">
    <citation type="journal article" date="2022" name="Plant J.">
        <title>Chromosome-level genome of Camellia lanceoleosa provides a valuable resource for understanding genome evolution and self-incompatibility.</title>
        <authorList>
            <person name="Gong W."/>
            <person name="Xiao S."/>
            <person name="Wang L."/>
            <person name="Liao Z."/>
            <person name="Chang Y."/>
            <person name="Mo W."/>
            <person name="Hu G."/>
            <person name="Li W."/>
            <person name="Zhao G."/>
            <person name="Zhu H."/>
            <person name="Hu X."/>
            <person name="Ji K."/>
            <person name="Xiang X."/>
            <person name="Song Q."/>
            <person name="Yuan D."/>
            <person name="Jin S."/>
            <person name="Zhang L."/>
        </authorList>
    </citation>
    <scope>NUCLEOTIDE SEQUENCE [LARGE SCALE GENOMIC DNA]</scope>
    <source>
        <strain evidence="1">SQ_2022a</strain>
    </source>
</reference>
<gene>
    <name evidence="1" type="ORF">LOK49_LG06G00128</name>
</gene>
<evidence type="ECO:0000313" key="1">
    <source>
        <dbReference type="EMBL" id="KAI8011933.1"/>
    </source>
</evidence>
<dbReference type="Proteomes" id="UP001060215">
    <property type="component" value="Chromosome 5"/>
</dbReference>
<organism evidence="1 2">
    <name type="scientific">Camellia lanceoleosa</name>
    <dbReference type="NCBI Taxonomy" id="1840588"/>
    <lineage>
        <taxon>Eukaryota</taxon>
        <taxon>Viridiplantae</taxon>
        <taxon>Streptophyta</taxon>
        <taxon>Embryophyta</taxon>
        <taxon>Tracheophyta</taxon>
        <taxon>Spermatophyta</taxon>
        <taxon>Magnoliopsida</taxon>
        <taxon>eudicotyledons</taxon>
        <taxon>Gunneridae</taxon>
        <taxon>Pentapetalae</taxon>
        <taxon>asterids</taxon>
        <taxon>Ericales</taxon>
        <taxon>Theaceae</taxon>
        <taxon>Camellia</taxon>
    </lineage>
</organism>
<sequence>MSSVIVIGVAFSIGNALLLKLGAKNGNKRMVKLHCRSSLANGLRSSPSSSAAAAAAQEEVKQKVQKQAVLVKQRVRERGYYNGMMMSSWDLNEAYDRCVEMATKDASSFY</sequence>
<name>A0ACC0HG87_9ERIC</name>
<proteinExistence type="predicted"/>
<comment type="caution">
    <text evidence="1">The sequence shown here is derived from an EMBL/GenBank/DDBJ whole genome shotgun (WGS) entry which is preliminary data.</text>
</comment>
<keyword evidence="2" id="KW-1185">Reference proteome</keyword>
<protein>
    <submittedName>
        <fullName evidence="1">Uncharacterized protein</fullName>
    </submittedName>
</protein>
<accession>A0ACC0HG87</accession>
<evidence type="ECO:0000313" key="2">
    <source>
        <dbReference type="Proteomes" id="UP001060215"/>
    </source>
</evidence>